<dbReference type="RefSeq" id="XP_036358229.1">
    <property type="nucleotide sequence ID" value="XM_036502336.1"/>
</dbReference>
<evidence type="ECO:0000313" key="1">
    <source>
        <dbReference type="Proteomes" id="UP000515154"/>
    </source>
</evidence>
<reference evidence="2" key="1">
    <citation type="submission" date="2025-08" db="UniProtKB">
        <authorList>
            <consortium name="RefSeq"/>
        </authorList>
    </citation>
    <scope>IDENTIFICATION</scope>
</reference>
<name>A0A7E6ESB5_9MOLL</name>
<organism evidence="1 2">
    <name type="scientific">Octopus sinensis</name>
    <name type="common">East Asian common octopus</name>
    <dbReference type="NCBI Taxonomy" id="2607531"/>
    <lineage>
        <taxon>Eukaryota</taxon>
        <taxon>Metazoa</taxon>
        <taxon>Spiralia</taxon>
        <taxon>Lophotrochozoa</taxon>
        <taxon>Mollusca</taxon>
        <taxon>Cephalopoda</taxon>
        <taxon>Coleoidea</taxon>
        <taxon>Octopodiformes</taxon>
        <taxon>Octopoda</taxon>
        <taxon>Incirrata</taxon>
        <taxon>Octopodidae</taxon>
        <taxon>Octopus</taxon>
    </lineage>
</organism>
<evidence type="ECO:0000313" key="2">
    <source>
        <dbReference type="RefSeq" id="XP_036358229.1"/>
    </source>
</evidence>
<accession>A0A7E6ESB5</accession>
<protein>
    <submittedName>
        <fullName evidence="2">Uncharacterized protein LOC118763071</fullName>
    </submittedName>
</protein>
<gene>
    <name evidence="2" type="primary">LOC118763071</name>
</gene>
<proteinExistence type="predicted"/>
<dbReference type="KEGG" id="osn:118763071"/>
<dbReference type="Proteomes" id="UP000515154">
    <property type="component" value="Linkage group LG4"/>
</dbReference>
<sequence>MSNDSKVTAQGLKVTHEPTEEVRSNRNMSLLWVPYVVLAAIMVLFFSVSFAHYHLKRRKYQLRRWASKCLREEMKNSSGEVFDQPNVPQVGEGLAKYNDSLRQIDDIKTLPGAVAKIDFKNDFTIDIKI</sequence>
<keyword evidence="1" id="KW-1185">Reference proteome</keyword>
<dbReference type="AlphaFoldDB" id="A0A7E6ESB5"/>